<dbReference type="RefSeq" id="WP_059222365.1">
    <property type="nucleotide sequence ID" value="NZ_LMVH01000001.1"/>
</dbReference>
<accession>A0A101K671</accession>
<evidence type="ECO:0000313" key="1">
    <source>
        <dbReference type="EMBL" id="KUL98070.1"/>
    </source>
</evidence>
<comment type="caution">
    <text evidence="1">The sequence shown here is derived from an EMBL/GenBank/DDBJ whole genome shotgun (WGS) entry which is preliminary data.</text>
</comment>
<name>A0A101K671_FUSNC</name>
<protein>
    <recommendedName>
        <fullName evidence="3">Terminase</fullName>
    </recommendedName>
</protein>
<dbReference type="OrthoDB" id="90310at2"/>
<gene>
    <name evidence="1" type="ORF">RO03_00580</name>
</gene>
<evidence type="ECO:0008006" key="3">
    <source>
        <dbReference type="Google" id="ProtNLM"/>
    </source>
</evidence>
<organism evidence="1 2">
    <name type="scientific">Fusobacterium nucleatum subsp. nucleatum</name>
    <dbReference type="NCBI Taxonomy" id="76856"/>
    <lineage>
        <taxon>Bacteria</taxon>
        <taxon>Fusobacteriati</taxon>
        <taxon>Fusobacteriota</taxon>
        <taxon>Fusobacteriia</taxon>
        <taxon>Fusobacteriales</taxon>
        <taxon>Fusobacteriaceae</taxon>
        <taxon>Fusobacterium</taxon>
    </lineage>
</organism>
<dbReference type="Proteomes" id="UP000054800">
    <property type="component" value="Unassembled WGS sequence"/>
</dbReference>
<proteinExistence type="predicted"/>
<evidence type="ECO:0000313" key="2">
    <source>
        <dbReference type="Proteomes" id="UP000054800"/>
    </source>
</evidence>
<dbReference type="AlphaFoldDB" id="A0A101K671"/>
<dbReference type="EMBL" id="LMVH01000001">
    <property type="protein sequence ID" value="KUL98070.1"/>
    <property type="molecule type" value="Genomic_DNA"/>
</dbReference>
<sequence>MSKTDNFKEEQLVVLELYIKLEITKFSTKKKDLYDEIQRKTKYNKNTIISWINRYLVKYKEIRAEIDEKQNAKICNFEGLTEKQTKYVIYRMSGIGKEEAKVKAGYSEKTKTANIERSPKIAKTMLELREVLFQDTELGAFSIASKLGKVINMAMEGAEVVEYVDESGPDGHTINKRVRKDKPLIAAVGAAREINLMLGYRVVDEAKLRATINSENDTAVSDEDFK</sequence>
<reference evidence="1 2" key="1">
    <citation type="submission" date="2015-10" db="EMBL/GenBank/DDBJ databases">
        <authorList>
            <person name="Gilbert D.G."/>
        </authorList>
    </citation>
    <scope>NUCLEOTIDE SEQUENCE [LARGE SCALE GENOMIC DNA]</scope>
    <source>
        <strain evidence="1 2">ChDC F311</strain>
    </source>
</reference>